<gene>
    <name evidence="1" type="ORF">ACFPT7_19505</name>
</gene>
<evidence type="ECO:0000313" key="1">
    <source>
        <dbReference type="EMBL" id="MFC5864503.1"/>
    </source>
</evidence>
<proteinExistence type="predicted"/>
<dbReference type="RefSeq" id="WP_263333091.1">
    <property type="nucleotide sequence ID" value="NZ_JAGSYH010000001.1"/>
</dbReference>
<protein>
    <submittedName>
        <fullName evidence="1">Uncharacterized protein</fullName>
    </submittedName>
</protein>
<evidence type="ECO:0000313" key="2">
    <source>
        <dbReference type="Proteomes" id="UP001596091"/>
    </source>
</evidence>
<accession>A0ABW1EM66</accession>
<comment type="caution">
    <text evidence="1">The sequence shown here is derived from an EMBL/GenBank/DDBJ whole genome shotgun (WGS) entry which is preliminary data.</text>
</comment>
<keyword evidence="2" id="KW-1185">Reference proteome</keyword>
<organism evidence="1 2">
    <name type="scientific">Acidicapsa dinghuensis</name>
    <dbReference type="NCBI Taxonomy" id="2218256"/>
    <lineage>
        <taxon>Bacteria</taxon>
        <taxon>Pseudomonadati</taxon>
        <taxon>Acidobacteriota</taxon>
        <taxon>Terriglobia</taxon>
        <taxon>Terriglobales</taxon>
        <taxon>Acidobacteriaceae</taxon>
        <taxon>Acidicapsa</taxon>
    </lineage>
</organism>
<reference evidence="2" key="1">
    <citation type="journal article" date="2019" name="Int. J. Syst. Evol. Microbiol.">
        <title>The Global Catalogue of Microorganisms (GCM) 10K type strain sequencing project: providing services to taxonomists for standard genome sequencing and annotation.</title>
        <authorList>
            <consortium name="The Broad Institute Genomics Platform"/>
            <consortium name="The Broad Institute Genome Sequencing Center for Infectious Disease"/>
            <person name="Wu L."/>
            <person name="Ma J."/>
        </authorList>
    </citation>
    <scope>NUCLEOTIDE SEQUENCE [LARGE SCALE GENOMIC DNA]</scope>
    <source>
        <strain evidence="2">JCM 4087</strain>
    </source>
</reference>
<name>A0ABW1EM66_9BACT</name>
<dbReference type="EMBL" id="JBHSPH010000010">
    <property type="protein sequence ID" value="MFC5864503.1"/>
    <property type="molecule type" value="Genomic_DNA"/>
</dbReference>
<dbReference type="Proteomes" id="UP001596091">
    <property type="component" value="Unassembled WGS sequence"/>
</dbReference>
<sequence>MSDSISLSLWYPQFRLEQLDDKLVQVLQQFQRFGGEPGVFSATVWPVNWREAAAFQEVYGLGENQARIDYAVDQALELLHDDYAYEFQIGWTLWEPEENGGPRPNWVKTTRLVRVLGYGPNFDDGAYEQEGHIRIDFGNDAPFLQENTTLTEEAVRCMEENVRQLVELTNAIEKESQASARLMWSELGETLASRLVARLNRLQ</sequence>